<dbReference type="RefSeq" id="WP_135643202.1">
    <property type="nucleotide sequence ID" value="NZ_RQGH01000026.1"/>
</dbReference>
<accession>A0A4Z0ZRP6</accession>
<keyword evidence="1" id="KW-1133">Transmembrane helix</keyword>
<feature type="transmembrane region" description="Helical" evidence="1">
    <location>
        <begin position="7"/>
        <end position="23"/>
    </location>
</feature>
<keyword evidence="3" id="KW-1185">Reference proteome</keyword>
<feature type="transmembrane region" description="Helical" evidence="1">
    <location>
        <begin position="130"/>
        <end position="146"/>
    </location>
</feature>
<dbReference type="Proteomes" id="UP000297567">
    <property type="component" value="Unassembled WGS sequence"/>
</dbReference>
<proteinExistence type="predicted"/>
<gene>
    <name evidence="2" type="ORF">EHQ62_12380</name>
</gene>
<name>A0A4Z0ZRP6_9LEPT</name>
<reference evidence="2" key="1">
    <citation type="journal article" date="2019" name="PLoS Negl. Trop. Dis.">
        <title>Revisiting the worldwide diversity of Leptospira species in the environment.</title>
        <authorList>
            <person name="Vincent A.T."/>
            <person name="Schiettekatte O."/>
            <person name="Bourhy P."/>
            <person name="Veyrier F.J."/>
            <person name="Picardeau M."/>
        </authorList>
    </citation>
    <scope>NUCLEOTIDE SEQUENCE [LARGE SCALE GENOMIC DNA]</scope>
    <source>
        <strain evidence="2">201702451</strain>
    </source>
</reference>
<dbReference type="AlphaFoldDB" id="A0A4Z0ZRP6"/>
<organism evidence="2 3">
    <name type="scientific">Leptospira jelokensis</name>
    <dbReference type="NCBI Taxonomy" id="2484931"/>
    <lineage>
        <taxon>Bacteria</taxon>
        <taxon>Pseudomonadati</taxon>
        <taxon>Spirochaetota</taxon>
        <taxon>Spirochaetia</taxon>
        <taxon>Leptospirales</taxon>
        <taxon>Leptospiraceae</taxon>
        <taxon>Leptospira</taxon>
    </lineage>
</organism>
<sequence>MEKTTNLAILTATVYGLLLRILHDLLSEFLGGIVSISFVMLAPLTIGFITVYLLPKEQSNRMVNAIFKPFIPCLILMCVTIALNIEGTICWIMIFPLFAFTASLGGILAFQIRKSIDKNSMEKSEKDRNTMYGSFILCLPLVIGFIEGDNTLTRKDFYIARSVTIQASPEAVWKELTNINEIFPEEQKFDFSTFLGFPKHLSTTIEKMELGGRRIATYEKGLIFHETIEKFEKDKLLVLNINIDPKAIPVKVMDEHIVLGGKHVDILQDVYQLQKLSDETTRLTLSSHFYINTPFNWYAGIWSEYLMRDILQSQINLIENRTKTNRTFVK</sequence>
<comment type="caution">
    <text evidence="2">The sequence shown here is derived from an EMBL/GenBank/DDBJ whole genome shotgun (WGS) entry which is preliminary data.</text>
</comment>
<keyword evidence="1" id="KW-0812">Transmembrane</keyword>
<evidence type="ECO:0000256" key="1">
    <source>
        <dbReference type="SAM" id="Phobius"/>
    </source>
</evidence>
<keyword evidence="1" id="KW-0472">Membrane</keyword>
<feature type="transmembrane region" description="Helical" evidence="1">
    <location>
        <begin position="29"/>
        <end position="54"/>
    </location>
</feature>
<protein>
    <recommendedName>
        <fullName evidence="4">SRPBCC family protein</fullName>
    </recommendedName>
</protein>
<feature type="transmembrane region" description="Helical" evidence="1">
    <location>
        <begin position="66"/>
        <end position="85"/>
    </location>
</feature>
<feature type="transmembrane region" description="Helical" evidence="1">
    <location>
        <begin position="91"/>
        <end position="110"/>
    </location>
</feature>
<evidence type="ECO:0000313" key="2">
    <source>
        <dbReference type="EMBL" id="TGL65364.1"/>
    </source>
</evidence>
<dbReference type="EMBL" id="RQGH01000026">
    <property type="protein sequence ID" value="TGL65364.1"/>
    <property type="molecule type" value="Genomic_DNA"/>
</dbReference>
<dbReference type="SUPFAM" id="SSF55961">
    <property type="entry name" value="Bet v1-like"/>
    <property type="match status" value="1"/>
</dbReference>
<evidence type="ECO:0000313" key="3">
    <source>
        <dbReference type="Proteomes" id="UP000297567"/>
    </source>
</evidence>
<evidence type="ECO:0008006" key="4">
    <source>
        <dbReference type="Google" id="ProtNLM"/>
    </source>
</evidence>